<protein>
    <recommendedName>
        <fullName evidence="4">Chemosensory protein</fullName>
    </recommendedName>
</protein>
<keyword evidence="1" id="KW-1133">Transmembrane helix</keyword>
<accession>A0ABN8I038</accession>
<reference evidence="2" key="1">
    <citation type="submission" date="2022-03" db="EMBL/GenBank/DDBJ databases">
        <authorList>
            <person name="Martin H S."/>
        </authorList>
    </citation>
    <scope>NUCLEOTIDE SEQUENCE</scope>
</reference>
<dbReference type="InterPro" id="IPR005055">
    <property type="entry name" value="A10/PebIII"/>
</dbReference>
<dbReference type="PANTHER" id="PTHR11257">
    <property type="entry name" value="CHEMOSENSORY PROTEIN-RELATED"/>
    <property type="match status" value="1"/>
</dbReference>
<keyword evidence="1" id="KW-0812">Transmembrane</keyword>
<name>A0ABN8I038_9NEOP</name>
<dbReference type="PANTHER" id="PTHR11257:SF12">
    <property type="entry name" value="EJACULATORY BULB-SPECIFIC PROTEIN 3-RELATED"/>
    <property type="match status" value="1"/>
</dbReference>
<keyword evidence="3" id="KW-1185">Reference proteome</keyword>
<dbReference type="InterPro" id="IPR036682">
    <property type="entry name" value="OS_D_A10/PebIII_sf"/>
</dbReference>
<sequence length="249" mass="28453">MTKTGFHVAQKRYVSCSIKSQSVIRRLIFNMKGVTILCFVATLALSSPSSENLYTDRYDSINLDEILSNRRLLIPYVNCLLEKGKCTPEGNELKSHIREAMENDCAKCTAAQRRGTNQDLYRKMKSFMVLCLFAVVAFVSALPSETYTDRYDNVNLDEIIANRRLLVPYLNCILDKGKCTADGKELKSHISEAVENDCAKCTDAQRKGTRKVIGHLINHEKEFWDEITAKYDPTHKYTKKYETELRTAK</sequence>
<organism evidence="2 3">
    <name type="scientific">Iphiclides podalirius</name>
    <name type="common">scarce swallowtail</name>
    <dbReference type="NCBI Taxonomy" id="110791"/>
    <lineage>
        <taxon>Eukaryota</taxon>
        <taxon>Metazoa</taxon>
        <taxon>Ecdysozoa</taxon>
        <taxon>Arthropoda</taxon>
        <taxon>Hexapoda</taxon>
        <taxon>Insecta</taxon>
        <taxon>Pterygota</taxon>
        <taxon>Neoptera</taxon>
        <taxon>Endopterygota</taxon>
        <taxon>Lepidoptera</taxon>
        <taxon>Glossata</taxon>
        <taxon>Ditrysia</taxon>
        <taxon>Papilionoidea</taxon>
        <taxon>Papilionidae</taxon>
        <taxon>Papilioninae</taxon>
        <taxon>Iphiclides</taxon>
    </lineage>
</organism>
<proteinExistence type="predicted"/>
<evidence type="ECO:0008006" key="4">
    <source>
        <dbReference type="Google" id="ProtNLM"/>
    </source>
</evidence>
<dbReference type="Gene3D" id="1.10.2080.10">
    <property type="entry name" value="Insect odorant-binding protein A10/Ejaculatory bulb-specific protein 3"/>
    <property type="match status" value="2"/>
</dbReference>
<evidence type="ECO:0000313" key="2">
    <source>
        <dbReference type="EMBL" id="CAH2042430.1"/>
    </source>
</evidence>
<feature type="non-terminal residue" evidence="2">
    <location>
        <position position="249"/>
    </location>
</feature>
<dbReference type="EMBL" id="OW152826">
    <property type="protein sequence ID" value="CAH2042430.1"/>
    <property type="molecule type" value="Genomic_DNA"/>
</dbReference>
<keyword evidence="1" id="KW-0472">Membrane</keyword>
<dbReference type="Proteomes" id="UP000837857">
    <property type="component" value="Chromosome 14"/>
</dbReference>
<feature type="transmembrane region" description="Helical" evidence="1">
    <location>
        <begin position="27"/>
        <end position="45"/>
    </location>
</feature>
<evidence type="ECO:0000313" key="3">
    <source>
        <dbReference type="Proteomes" id="UP000837857"/>
    </source>
</evidence>
<gene>
    <name evidence="2" type="ORF">IPOD504_LOCUS3813</name>
</gene>
<dbReference type="Pfam" id="PF03392">
    <property type="entry name" value="OS-D"/>
    <property type="match status" value="2"/>
</dbReference>
<evidence type="ECO:0000256" key="1">
    <source>
        <dbReference type="SAM" id="Phobius"/>
    </source>
</evidence>
<dbReference type="SUPFAM" id="SSF100910">
    <property type="entry name" value="Chemosensory protein Csp2"/>
    <property type="match status" value="2"/>
</dbReference>
<feature type="transmembrane region" description="Helical" evidence="1">
    <location>
        <begin position="124"/>
        <end position="142"/>
    </location>
</feature>